<gene>
    <name evidence="1" type="ORF">FIBSPDRAFT_569648</name>
</gene>
<accession>A0A166HPZ2</accession>
<organism evidence="1 2">
    <name type="scientific">Athelia psychrophila</name>
    <dbReference type="NCBI Taxonomy" id="1759441"/>
    <lineage>
        <taxon>Eukaryota</taxon>
        <taxon>Fungi</taxon>
        <taxon>Dikarya</taxon>
        <taxon>Basidiomycota</taxon>
        <taxon>Agaricomycotina</taxon>
        <taxon>Agaricomycetes</taxon>
        <taxon>Agaricomycetidae</taxon>
        <taxon>Atheliales</taxon>
        <taxon>Atheliaceae</taxon>
        <taxon>Athelia</taxon>
    </lineage>
</organism>
<name>A0A166HPZ2_9AGAM</name>
<evidence type="ECO:0000313" key="1">
    <source>
        <dbReference type="EMBL" id="KZP19106.1"/>
    </source>
</evidence>
<proteinExistence type="predicted"/>
<keyword evidence="2" id="KW-1185">Reference proteome</keyword>
<sequence length="88" mass="10005">MSLAHVCWASRECVSHTLGLISKFSPTIRRGELRNEKTLAIGTTTCIYITCLWQRSLAVNEGTSPHHKNAHIVRCQFFPGLHRHFDES</sequence>
<dbReference type="Proteomes" id="UP000076532">
    <property type="component" value="Unassembled WGS sequence"/>
</dbReference>
<dbReference type="AlphaFoldDB" id="A0A166HPZ2"/>
<evidence type="ECO:0000313" key="2">
    <source>
        <dbReference type="Proteomes" id="UP000076532"/>
    </source>
</evidence>
<protein>
    <submittedName>
        <fullName evidence="1">Uncharacterized protein</fullName>
    </submittedName>
</protein>
<dbReference type="EMBL" id="KV417566">
    <property type="protein sequence ID" value="KZP19106.1"/>
    <property type="molecule type" value="Genomic_DNA"/>
</dbReference>
<reference evidence="1 2" key="1">
    <citation type="journal article" date="2016" name="Mol. Biol. Evol.">
        <title>Comparative Genomics of Early-Diverging Mushroom-Forming Fungi Provides Insights into the Origins of Lignocellulose Decay Capabilities.</title>
        <authorList>
            <person name="Nagy L.G."/>
            <person name="Riley R."/>
            <person name="Tritt A."/>
            <person name="Adam C."/>
            <person name="Daum C."/>
            <person name="Floudas D."/>
            <person name="Sun H."/>
            <person name="Yadav J.S."/>
            <person name="Pangilinan J."/>
            <person name="Larsson K.H."/>
            <person name="Matsuura K."/>
            <person name="Barry K."/>
            <person name="Labutti K."/>
            <person name="Kuo R."/>
            <person name="Ohm R.A."/>
            <person name="Bhattacharya S.S."/>
            <person name="Shirouzu T."/>
            <person name="Yoshinaga Y."/>
            <person name="Martin F.M."/>
            <person name="Grigoriev I.V."/>
            <person name="Hibbett D.S."/>
        </authorList>
    </citation>
    <scope>NUCLEOTIDE SEQUENCE [LARGE SCALE GENOMIC DNA]</scope>
    <source>
        <strain evidence="1 2">CBS 109695</strain>
    </source>
</reference>